<dbReference type="AlphaFoldDB" id="A0A975K8H1"/>
<evidence type="ECO:0000313" key="3">
    <source>
        <dbReference type="Proteomes" id="UP000681425"/>
    </source>
</evidence>
<evidence type="ECO:0000259" key="1">
    <source>
        <dbReference type="Pfam" id="PF13577"/>
    </source>
</evidence>
<evidence type="ECO:0000313" key="2">
    <source>
        <dbReference type="EMBL" id="QUT06750.1"/>
    </source>
</evidence>
<dbReference type="SUPFAM" id="SSF54427">
    <property type="entry name" value="NTF2-like"/>
    <property type="match status" value="1"/>
</dbReference>
<name>A0A975K8H1_9SPHN</name>
<dbReference type="KEGG" id="spph:KFK14_04720"/>
<keyword evidence="3" id="KW-1185">Reference proteome</keyword>
<dbReference type="EMBL" id="CP073910">
    <property type="protein sequence ID" value="QUT06750.1"/>
    <property type="molecule type" value="Genomic_DNA"/>
</dbReference>
<dbReference type="RefSeq" id="WP_212610053.1">
    <property type="nucleotide sequence ID" value="NZ_CP073910.1"/>
</dbReference>
<sequence length="172" mass="19130">MNAHPAEVPSSAQLPDRLAILNLLGIYSAYANDGDLDGWGSLFADDAIFEIHLPDGTYPVDKATLLAGEKHIFQLYRDRKANPASGERRLFLFSNPYVARQDISDADVGVTMTLVRTSPDGPHPHIEATGTYTGTLVKRENIWLIHRWRVQTDRTPEPMQDGPAHPDAAWEN</sequence>
<protein>
    <submittedName>
        <fullName evidence="2">Nuclear transport factor 2 family protein</fullName>
    </submittedName>
</protein>
<dbReference type="Proteomes" id="UP000681425">
    <property type="component" value="Chromosome"/>
</dbReference>
<dbReference type="Gene3D" id="3.10.450.50">
    <property type="match status" value="1"/>
</dbReference>
<accession>A0A975K8H1</accession>
<dbReference type="Pfam" id="PF13577">
    <property type="entry name" value="SnoaL_4"/>
    <property type="match status" value="1"/>
</dbReference>
<gene>
    <name evidence="2" type="ORF">KFK14_04720</name>
</gene>
<reference evidence="2" key="1">
    <citation type="submission" date="2021-04" db="EMBL/GenBank/DDBJ databases">
        <title>Isolation of p-tert-butylphenol degrading bacteria Sphingobium phenoxybenzoativorans Tas13 from active sludge.</title>
        <authorList>
            <person name="Li Y."/>
        </authorList>
    </citation>
    <scope>NUCLEOTIDE SEQUENCE</scope>
    <source>
        <strain evidence="2">Tas13</strain>
    </source>
</reference>
<feature type="domain" description="SnoaL-like" evidence="1">
    <location>
        <begin position="13"/>
        <end position="149"/>
    </location>
</feature>
<dbReference type="InterPro" id="IPR032710">
    <property type="entry name" value="NTF2-like_dom_sf"/>
</dbReference>
<dbReference type="InterPro" id="IPR037401">
    <property type="entry name" value="SnoaL-like"/>
</dbReference>
<proteinExistence type="predicted"/>
<organism evidence="2 3">
    <name type="scientific">Sphingobium phenoxybenzoativorans</name>
    <dbReference type="NCBI Taxonomy" id="1592790"/>
    <lineage>
        <taxon>Bacteria</taxon>
        <taxon>Pseudomonadati</taxon>
        <taxon>Pseudomonadota</taxon>
        <taxon>Alphaproteobacteria</taxon>
        <taxon>Sphingomonadales</taxon>
        <taxon>Sphingomonadaceae</taxon>
        <taxon>Sphingobium</taxon>
    </lineage>
</organism>